<dbReference type="GO" id="GO:0008233">
    <property type="term" value="F:peptidase activity"/>
    <property type="evidence" value="ECO:0007669"/>
    <property type="project" value="UniProtKB-KW"/>
</dbReference>
<feature type="non-terminal residue" evidence="1">
    <location>
        <position position="71"/>
    </location>
</feature>
<gene>
    <name evidence="1" type="ORF">RF55_23700</name>
</gene>
<dbReference type="OrthoDB" id="10556078at2759"/>
<name>A0A0J7JWG9_LASNI</name>
<reference evidence="1 2" key="1">
    <citation type="submission" date="2015-04" db="EMBL/GenBank/DDBJ databases">
        <title>Lasius niger genome sequencing.</title>
        <authorList>
            <person name="Konorov E.A."/>
            <person name="Nikitin M.A."/>
            <person name="Kirill M.V."/>
            <person name="Chang P."/>
        </authorList>
    </citation>
    <scope>NUCLEOTIDE SEQUENCE [LARGE SCALE GENOMIC DNA]</scope>
    <source>
        <tissue evidence="1">Whole</tissue>
    </source>
</reference>
<evidence type="ECO:0000313" key="1">
    <source>
        <dbReference type="EMBL" id="KMQ82236.1"/>
    </source>
</evidence>
<dbReference type="GO" id="GO:0006508">
    <property type="term" value="P:proteolysis"/>
    <property type="evidence" value="ECO:0007669"/>
    <property type="project" value="UniProtKB-KW"/>
</dbReference>
<accession>A0A0J7JWG9</accession>
<protein>
    <submittedName>
        <fullName evidence="1">Caax protease</fullName>
    </submittedName>
</protein>
<dbReference type="EMBL" id="LBMM01027095">
    <property type="protein sequence ID" value="KMQ82236.1"/>
    <property type="molecule type" value="Genomic_DNA"/>
</dbReference>
<dbReference type="PaxDb" id="67767-A0A0J7JWG9"/>
<proteinExistence type="predicted"/>
<sequence>MMHVVECTEGHMKHFIRNVCKGMFKLEHVYLNILDEQVLPFSQHIHDEYAVETPIFQDDNSTVHRAGKICA</sequence>
<dbReference type="Proteomes" id="UP000036403">
    <property type="component" value="Unassembled WGS sequence"/>
</dbReference>
<keyword evidence="1" id="KW-0378">Hydrolase</keyword>
<evidence type="ECO:0000313" key="2">
    <source>
        <dbReference type="Proteomes" id="UP000036403"/>
    </source>
</evidence>
<comment type="caution">
    <text evidence="1">The sequence shown here is derived from an EMBL/GenBank/DDBJ whole genome shotgun (WGS) entry which is preliminary data.</text>
</comment>
<organism evidence="1 2">
    <name type="scientific">Lasius niger</name>
    <name type="common">Black garden ant</name>
    <dbReference type="NCBI Taxonomy" id="67767"/>
    <lineage>
        <taxon>Eukaryota</taxon>
        <taxon>Metazoa</taxon>
        <taxon>Ecdysozoa</taxon>
        <taxon>Arthropoda</taxon>
        <taxon>Hexapoda</taxon>
        <taxon>Insecta</taxon>
        <taxon>Pterygota</taxon>
        <taxon>Neoptera</taxon>
        <taxon>Endopterygota</taxon>
        <taxon>Hymenoptera</taxon>
        <taxon>Apocrita</taxon>
        <taxon>Aculeata</taxon>
        <taxon>Formicoidea</taxon>
        <taxon>Formicidae</taxon>
        <taxon>Formicinae</taxon>
        <taxon>Lasius</taxon>
        <taxon>Lasius</taxon>
    </lineage>
</organism>
<keyword evidence="2" id="KW-1185">Reference proteome</keyword>
<dbReference type="AlphaFoldDB" id="A0A0J7JWG9"/>
<keyword evidence="1" id="KW-0645">Protease</keyword>